<dbReference type="InterPro" id="IPR012338">
    <property type="entry name" value="Beta-lactam/transpept-like"/>
</dbReference>
<evidence type="ECO:0000313" key="1">
    <source>
        <dbReference type="EMBL" id="MDG3005695.1"/>
    </source>
</evidence>
<dbReference type="EMBL" id="JARRAG010000002">
    <property type="protein sequence ID" value="MDG3005695.1"/>
    <property type="molecule type" value="Genomic_DNA"/>
</dbReference>
<organism evidence="1 2">
    <name type="scientific">Paludisphaera mucosa</name>
    <dbReference type="NCBI Taxonomy" id="3030827"/>
    <lineage>
        <taxon>Bacteria</taxon>
        <taxon>Pseudomonadati</taxon>
        <taxon>Planctomycetota</taxon>
        <taxon>Planctomycetia</taxon>
        <taxon>Isosphaerales</taxon>
        <taxon>Isosphaeraceae</taxon>
        <taxon>Paludisphaera</taxon>
    </lineage>
</organism>
<name>A0ABT6FE98_9BACT</name>
<dbReference type="Proteomes" id="UP001216907">
    <property type="component" value="Unassembled WGS sequence"/>
</dbReference>
<dbReference type="Gene3D" id="3.40.710.10">
    <property type="entry name" value="DD-peptidase/beta-lactamase superfamily"/>
    <property type="match status" value="1"/>
</dbReference>
<comment type="caution">
    <text evidence="1">The sequence shown here is derived from an EMBL/GenBank/DDBJ whole genome shotgun (WGS) entry which is preliminary data.</text>
</comment>
<evidence type="ECO:0000313" key="2">
    <source>
        <dbReference type="Proteomes" id="UP001216907"/>
    </source>
</evidence>
<accession>A0ABT6FE98</accession>
<evidence type="ECO:0008006" key="3">
    <source>
        <dbReference type="Google" id="ProtNLM"/>
    </source>
</evidence>
<sequence>MSQTSWKAGLAALLFATAAVPTVRGDDPQPPKSLDQMMEAIGPGVRVGIVVTGPQKAEGEATAIRKNAEAALPTASSIKTAIMIELFAKFPKALDVPPPGLDAILKDDHPAVAHFEPGPRREIRAGLAGASVRRIGRVMLGSEAASNHVYNAASNVAIALLGGPDETTRLIHARDPAFAPIMVRRYMLTDRKARGDNESSAEALAAVLGRLAAREVPGLDAAAVEACRMVVSVSDDPARGRRRFKDGALDSTPITRVATGWYERPDGPPLVYVVMLAQDDPGPTPVAEAAAKLEAAATRLAEAAVDPLLAKDRAAPSR</sequence>
<dbReference type="SUPFAM" id="SSF56601">
    <property type="entry name" value="beta-lactamase/transpeptidase-like"/>
    <property type="match status" value="1"/>
</dbReference>
<keyword evidence="2" id="KW-1185">Reference proteome</keyword>
<dbReference type="RefSeq" id="WP_277862026.1">
    <property type="nucleotide sequence ID" value="NZ_JARRAG010000002.1"/>
</dbReference>
<proteinExistence type="predicted"/>
<gene>
    <name evidence="1" type="ORF">PZE19_18050</name>
</gene>
<protein>
    <recommendedName>
        <fullName evidence="3">Beta-lactamase</fullName>
    </recommendedName>
</protein>
<reference evidence="1 2" key="1">
    <citation type="submission" date="2023-03" db="EMBL/GenBank/DDBJ databases">
        <title>Paludisphaera mucosa sp. nov. a novel planctomycete from northern fen.</title>
        <authorList>
            <person name="Ivanova A."/>
        </authorList>
    </citation>
    <scope>NUCLEOTIDE SEQUENCE [LARGE SCALE GENOMIC DNA]</scope>
    <source>
        <strain evidence="1 2">Pla2</strain>
    </source>
</reference>